<dbReference type="GO" id="GO:0000462">
    <property type="term" value="P:maturation of SSU-rRNA from tricistronic rRNA transcript (SSU-rRNA, 5.8S rRNA, LSU-rRNA)"/>
    <property type="evidence" value="ECO:0007669"/>
    <property type="project" value="TreeGrafter"/>
</dbReference>
<evidence type="ECO:0000313" key="6">
    <source>
        <dbReference type="EMBL" id="TPX13530.1"/>
    </source>
</evidence>
<dbReference type="PANTHER" id="PTHR44267:SF1">
    <property type="entry name" value="WD REPEAT-CONTAINING PROTEIN 43"/>
    <property type="match status" value="1"/>
</dbReference>
<gene>
    <name evidence="6" type="ORF">E0L32_006001</name>
</gene>
<sequence>MSTKRKAAAKLAQPVVKQSAKGPSRSRIDESKTSVSASAAKPTETAQTIEISSDSESVYDEAGDSMDEDEEDQPSKQKLAAQSNSNADTEMKSAQSSKQQDQEDDGSDAEATSPTFGDLVRNNEMVEVPSSLAAQHSATALTALQSRTIAPPATSSLGTVLNQALRTDDTDLLESCLHTTDLNTVRNTIQRMDSSLAGTLLTKLAARMHRRPGRAHSLMSWVQWTLVAHGGALATQPDLVRRLGELNRVLEERARGLNSLLALKGKLDMLEAQMQLRRTRRARGSAAKEEEDSSDDEAAEEGIIYVEGEEEDGGVAGLTNGASRGGARDEEDEFPIANGVSDSEDDDLEDDDDDDDDMEVDDGASAAGESLDEDDVDHEDVEESADEEESDVETAPPPKVQKTSKAFSKRR</sequence>
<comment type="subcellular location">
    <subcellularLocation>
        <location evidence="1">Nucleus</location>
    </subcellularLocation>
</comment>
<dbReference type="InterPro" id="IPR052414">
    <property type="entry name" value="U3_snoRNA-assoc_WDR"/>
</dbReference>
<proteinExistence type="inferred from homology"/>
<protein>
    <recommendedName>
        <fullName evidence="5">Small-subunit processome Utp12 domain-containing protein</fullName>
    </recommendedName>
</protein>
<evidence type="ECO:0000256" key="3">
    <source>
        <dbReference type="ARBA" id="ARBA00038335"/>
    </source>
</evidence>
<dbReference type="Pfam" id="PF04003">
    <property type="entry name" value="Utp12"/>
    <property type="match status" value="1"/>
</dbReference>
<feature type="region of interest" description="Disordered" evidence="4">
    <location>
        <begin position="278"/>
        <end position="411"/>
    </location>
</feature>
<evidence type="ECO:0000259" key="5">
    <source>
        <dbReference type="Pfam" id="PF04003"/>
    </source>
</evidence>
<evidence type="ECO:0000256" key="2">
    <source>
        <dbReference type="ARBA" id="ARBA00023242"/>
    </source>
</evidence>
<dbReference type="PANTHER" id="PTHR44267">
    <property type="entry name" value="WD REPEAT-CONTAINING PROTEIN 43"/>
    <property type="match status" value="1"/>
</dbReference>
<feature type="compositionally biased region" description="Acidic residues" evidence="4">
    <location>
        <begin position="342"/>
        <end position="362"/>
    </location>
</feature>
<feature type="compositionally biased region" description="Acidic residues" evidence="4">
    <location>
        <begin position="370"/>
        <end position="392"/>
    </location>
</feature>
<dbReference type="GeneID" id="41973448"/>
<dbReference type="InParanoid" id="A0A507BAA7"/>
<organism evidence="6 7">
    <name type="scientific">Thyridium curvatum</name>
    <dbReference type="NCBI Taxonomy" id="1093900"/>
    <lineage>
        <taxon>Eukaryota</taxon>
        <taxon>Fungi</taxon>
        <taxon>Dikarya</taxon>
        <taxon>Ascomycota</taxon>
        <taxon>Pezizomycotina</taxon>
        <taxon>Sordariomycetes</taxon>
        <taxon>Sordariomycetidae</taxon>
        <taxon>Thyridiales</taxon>
        <taxon>Thyridiaceae</taxon>
        <taxon>Thyridium</taxon>
    </lineage>
</organism>
<dbReference type="EMBL" id="SKBQ01000033">
    <property type="protein sequence ID" value="TPX13530.1"/>
    <property type="molecule type" value="Genomic_DNA"/>
</dbReference>
<feature type="compositionally biased region" description="Polar residues" evidence="4">
    <location>
        <begin position="80"/>
        <end position="99"/>
    </location>
</feature>
<accession>A0A507BAA7</accession>
<feature type="compositionally biased region" description="Polar residues" evidence="4">
    <location>
        <begin position="401"/>
        <end position="411"/>
    </location>
</feature>
<dbReference type="OrthoDB" id="30195at2759"/>
<name>A0A507BAA7_9PEZI</name>
<feature type="compositionally biased region" description="Acidic residues" evidence="4">
    <location>
        <begin position="57"/>
        <end position="72"/>
    </location>
</feature>
<evidence type="ECO:0000256" key="4">
    <source>
        <dbReference type="SAM" id="MobiDB-lite"/>
    </source>
</evidence>
<evidence type="ECO:0000256" key="1">
    <source>
        <dbReference type="ARBA" id="ARBA00004123"/>
    </source>
</evidence>
<dbReference type="Proteomes" id="UP000319257">
    <property type="component" value="Unassembled WGS sequence"/>
</dbReference>
<dbReference type="InterPro" id="IPR007148">
    <property type="entry name" value="SSU_processome_Utp12"/>
</dbReference>
<dbReference type="GO" id="GO:0005730">
    <property type="term" value="C:nucleolus"/>
    <property type="evidence" value="ECO:0007669"/>
    <property type="project" value="TreeGrafter"/>
</dbReference>
<reference evidence="6 7" key="1">
    <citation type="submission" date="2019-06" db="EMBL/GenBank/DDBJ databases">
        <title>Draft genome sequence of the filamentous fungus Phialemoniopsis curvata isolated from diesel fuel.</title>
        <authorList>
            <person name="Varaljay V.A."/>
            <person name="Lyon W.J."/>
            <person name="Crouch A.L."/>
            <person name="Drake C.E."/>
            <person name="Hollomon J.M."/>
            <person name="Nadeau L.J."/>
            <person name="Nunn H.S."/>
            <person name="Stevenson B.S."/>
            <person name="Bojanowski C.L."/>
            <person name="Crookes-Goodson W.J."/>
        </authorList>
    </citation>
    <scope>NUCLEOTIDE SEQUENCE [LARGE SCALE GENOMIC DNA]</scope>
    <source>
        <strain evidence="6 7">D216</strain>
    </source>
</reference>
<keyword evidence="2" id="KW-0539">Nucleus</keyword>
<dbReference type="AlphaFoldDB" id="A0A507BAA7"/>
<comment type="similarity">
    <text evidence="3">Belongs to the UTP5 family.</text>
</comment>
<dbReference type="RefSeq" id="XP_030995241.1">
    <property type="nucleotide sequence ID" value="XM_031140586.1"/>
</dbReference>
<keyword evidence="7" id="KW-1185">Reference proteome</keyword>
<feature type="region of interest" description="Disordered" evidence="4">
    <location>
        <begin position="1"/>
        <end position="120"/>
    </location>
</feature>
<evidence type="ECO:0000313" key="7">
    <source>
        <dbReference type="Proteomes" id="UP000319257"/>
    </source>
</evidence>
<feature type="compositionally biased region" description="Acidic residues" evidence="4">
    <location>
        <begin position="289"/>
        <end position="300"/>
    </location>
</feature>
<feature type="compositionally biased region" description="Polar residues" evidence="4">
    <location>
        <begin position="44"/>
        <end position="56"/>
    </location>
</feature>
<comment type="caution">
    <text evidence="6">The sequence shown here is derived from an EMBL/GenBank/DDBJ whole genome shotgun (WGS) entry which is preliminary data.</text>
</comment>
<feature type="domain" description="Small-subunit processome Utp12" evidence="5">
    <location>
        <begin position="169"/>
        <end position="271"/>
    </location>
</feature>
<dbReference type="STRING" id="1093900.A0A507BAA7"/>